<evidence type="ECO:0000313" key="16">
    <source>
        <dbReference type="Proteomes" id="UP000324091"/>
    </source>
</evidence>
<comment type="subcellular location">
    <subcellularLocation>
        <location evidence="3">Peroxisome</location>
    </subcellularLocation>
</comment>
<evidence type="ECO:0000256" key="3">
    <source>
        <dbReference type="ARBA" id="ARBA00004275"/>
    </source>
</evidence>
<dbReference type="InterPro" id="IPR036778">
    <property type="entry name" value="OHCU_decarboxylase_sf"/>
</dbReference>
<dbReference type="GO" id="GO:0019628">
    <property type="term" value="P:urate catabolic process"/>
    <property type="evidence" value="ECO:0007669"/>
    <property type="project" value="UniProtKB-UniPathway"/>
</dbReference>
<evidence type="ECO:0000256" key="13">
    <source>
        <dbReference type="ARBA" id="ARBA00071134"/>
    </source>
</evidence>
<evidence type="ECO:0000256" key="1">
    <source>
        <dbReference type="ARBA" id="ARBA00001163"/>
    </source>
</evidence>
<evidence type="ECO:0000259" key="14">
    <source>
        <dbReference type="Pfam" id="PF09349"/>
    </source>
</evidence>
<evidence type="ECO:0000256" key="11">
    <source>
        <dbReference type="ARBA" id="ARBA00030624"/>
    </source>
</evidence>
<protein>
    <recommendedName>
        <fullName evidence="13">2-oxo-4-hydroxy-4-carboxy-5-ureidoimidazoline decarboxylase</fullName>
        <ecNumber evidence="6">4.1.1.97</ecNumber>
    </recommendedName>
    <alternativeName>
        <fullName evidence="12">Parahox neighbor</fullName>
    </alternativeName>
    <alternativeName>
        <fullName evidence="11">Ureidoimidazoline (2-oxo-4-hydroxy-4-carboxy-5-) decarboxylase</fullName>
    </alternativeName>
</protein>
<evidence type="ECO:0000256" key="12">
    <source>
        <dbReference type="ARBA" id="ARBA00032116"/>
    </source>
</evidence>
<dbReference type="FunFam" id="1.10.3330.10:FF:000001">
    <property type="entry name" value="2-oxo-4-hydroxy-4-carboxy-5-ureidoimidazoline decarboxylase"/>
    <property type="match status" value="1"/>
</dbReference>
<keyword evidence="8" id="KW-0210">Decarboxylase</keyword>
<dbReference type="Gene3D" id="1.10.3330.10">
    <property type="entry name" value="Oxo-4-hydroxy-4-carboxy-5-ureidoimidazoline decarboxylase"/>
    <property type="match status" value="1"/>
</dbReference>
<evidence type="ECO:0000256" key="7">
    <source>
        <dbReference type="ARBA" id="ARBA00022631"/>
    </source>
</evidence>
<comment type="caution">
    <text evidence="15">The sequence shown here is derived from an EMBL/GenBank/DDBJ whole genome shotgun (WGS) entry which is preliminary data.</text>
</comment>
<sequence length="173" mass="19542">MDIRAVNDLSFEEFVNIFGNLVEKCPIVAATVWSQRPFGSFTALEKAINDFIDHLPQSGKEGLLRCHPDLAGRDLQRGTLTQESRVEQVAAGLDALGSEEASRMERLNDEYKQRFGFPFVICARMNDKATILHQMTERCQNEPALETLRGIEEVKKISSLRLHSIILVDTPRL</sequence>
<name>A0A5C6NYZ3_9TELE</name>
<dbReference type="InterPro" id="IPR017580">
    <property type="entry name" value="OHCU_decarboxylase-1"/>
</dbReference>
<dbReference type="GO" id="GO:0000255">
    <property type="term" value="P:allantoin metabolic process"/>
    <property type="evidence" value="ECO:0007669"/>
    <property type="project" value="InterPro"/>
</dbReference>
<reference evidence="15 16" key="1">
    <citation type="submission" date="2019-04" db="EMBL/GenBank/DDBJ databases">
        <title>Chromosome genome assembly for Takifugu flavidus.</title>
        <authorList>
            <person name="Xiao S."/>
        </authorList>
    </citation>
    <scope>NUCLEOTIDE SEQUENCE [LARGE SCALE GENOMIC DNA]</scope>
    <source>
        <strain evidence="15">HTHZ2018</strain>
        <tissue evidence="15">Muscle</tissue>
    </source>
</reference>
<comment type="function">
    <text evidence="2">Catalyzes the stereoselective decarboxylation of 2-oxo-4-hydroxy-4-carboxy-5-ureidoimidazoline (OHCU) to (S)-allantoin.</text>
</comment>
<organism evidence="15 16">
    <name type="scientific">Takifugu flavidus</name>
    <name type="common">sansaifugu</name>
    <dbReference type="NCBI Taxonomy" id="433684"/>
    <lineage>
        <taxon>Eukaryota</taxon>
        <taxon>Metazoa</taxon>
        <taxon>Chordata</taxon>
        <taxon>Craniata</taxon>
        <taxon>Vertebrata</taxon>
        <taxon>Euteleostomi</taxon>
        <taxon>Actinopterygii</taxon>
        <taxon>Neopterygii</taxon>
        <taxon>Teleostei</taxon>
        <taxon>Neoteleostei</taxon>
        <taxon>Acanthomorphata</taxon>
        <taxon>Eupercaria</taxon>
        <taxon>Tetraodontiformes</taxon>
        <taxon>Tetradontoidea</taxon>
        <taxon>Tetraodontidae</taxon>
        <taxon>Takifugu</taxon>
    </lineage>
</organism>
<feature type="domain" description="Oxo-4-hydroxy-4-carboxy-5-ureidoimidazoline decarboxylase" evidence="14">
    <location>
        <begin position="7"/>
        <end position="162"/>
    </location>
</feature>
<keyword evidence="16" id="KW-1185">Reference proteome</keyword>
<dbReference type="GO" id="GO:0006144">
    <property type="term" value="P:purine nucleobase metabolic process"/>
    <property type="evidence" value="ECO:0007669"/>
    <property type="project" value="UniProtKB-KW"/>
</dbReference>
<dbReference type="Proteomes" id="UP000324091">
    <property type="component" value="Chromosome 17"/>
</dbReference>
<dbReference type="UniPathway" id="UPA00394">
    <property type="reaction ID" value="UER00652"/>
</dbReference>
<accession>A0A5C6NYZ3</accession>
<comment type="similarity">
    <text evidence="5">Belongs to the OHCU decarboxylase family.</text>
</comment>
<dbReference type="AlphaFoldDB" id="A0A5C6NYZ3"/>
<evidence type="ECO:0000256" key="2">
    <source>
        <dbReference type="ARBA" id="ARBA00002506"/>
    </source>
</evidence>
<keyword evidence="10" id="KW-0456">Lyase</keyword>
<keyword evidence="7" id="KW-0659">Purine metabolism</keyword>
<evidence type="ECO:0000256" key="8">
    <source>
        <dbReference type="ARBA" id="ARBA00022793"/>
    </source>
</evidence>
<evidence type="ECO:0000256" key="5">
    <source>
        <dbReference type="ARBA" id="ARBA00005793"/>
    </source>
</evidence>
<dbReference type="SUPFAM" id="SSF158694">
    <property type="entry name" value="UraD-Like"/>
    <property type="match status" value="1"/>
</dbReference>
<dbReference type="NCBIfam" id="TIGR03164">
    <property type="entry name" value="UHCUDC"/>
    <property type="match status" value="1"/>
</dbReference>
<comment type="pathway">
    <text evidence="4">Purine metabolism; urate degradation; (S)-allantoin from urate: step 3/3.</text>
</comment>
<dbReference type="GO" id="GO:0005777">
    <property type="term" value="C:peroxisome"/>
    <property type="evidence" value="ECO:0007669"/>
    <property type="project" value="UniProtKB-SubCell"/>
</dbReference>
<evidence type="ECO:0000256" key="6">
    <source>
        <dbReference type="ARBA" id="ARBA00012257"/>
    </source>
</evidence>
<evidence type="ECO:0000256" key="10">
    <source>
        <dbReference type="ARBA" id="ARBA00023239"/>
    </source>
</evidence>
<evidence type="ECO:0000256" key="9">
    <source>
        <dbReference type="ARBA" id="ARBA00023140"/>
    </source>
</evidence>
<comment type="catalytic activity">
    <reaction evidence="1">
        <text>5-hydroxy-2-oxo-4-ureido-2,5-dihydro-1H-imidazole-5-carboxylate + H(+) = (S)-allantoin + CO2</text>
        <dbReference type="Rhea" id="RHEA:26301"/>
        <dbReference type="ChEBI" id="CHEBI:15378"/>
        <dbReference type="ChEBI" id="CHEBI:15678"/>
        <dbReference type="ChEBI" id="CHEBI:16526"/>
        <dbReference type="ChEBI" id="CHEBI:58639"/>
        <dbReference type="EC" id="4.1.1.97"/>
    </reaction>
</comment>
<dbReference type="EC" id="4.1.1.97" evidence="6"/>
<dbReference type="PANTHER" id="PTHR43466:SF1">
    <property type="entry name" value="2-OXO-4-HYDROXY-4-CARBOXY-5-UREIDOIMIDAZOLINE DECARBOXYLASE-RELATED"/>
    <property type="match status" value="1"/>
</dbReference>
<evidence type="ECO:0000256" key="4">
    <source>
        <dbReference type="ARBA" id="ARBA00004754"/>
    </source>
</evidence>
<proteinExistence type="inferred from homology"/>
<dbReference type="GO" id="GO:0051997">
    <property type="term" value="F:2-oxo-4-hydroxy-4-carboxy-5-ureidoimidazoline decarboxylase activity"/>
    <property type="evidence" value="ECO:0007669"/>
    <property type="project" value="UniProtKB-EC"/>
</dbReference>
<gene>
    <name evidence="15" type="ORF">D4764_17G0004700</name>
</gene>
<keyword evidence="9" id="KW-0576">Peroxisome</keyword>
<dbReference type="EMBL" id="RHFK02000009">
    <property type="protein sequence ID" value="TWW70987.1"/>
    <property type="molecule type" value="Genomic_DNA"/>
</dbReference>
<dbReference type="InterPro" id="IPR018020">
    <property type="entry name" value="OHCU_decarboxylase"/>
</dbReference>
<evidence type="ECO:0000313" key="15">
    <source>
        <dbReference type="EMBL" id="TWW70987.1"/>
    </source>
</evidence>
<dbReference type="PANTHER" id="PTHR43466">
    <property type="entry name" value="2-OXO-4-HYDROXY-4-CARBOXY-5-UREIDOIMIDAZOLINE DECARBOXYLASE-RELATED"/>
    <property type="match status" value="1"/>
</dbReference>
<dbReference type="Pfam" id="PF09349">
    <property type="entry name" value="OHCU_decarbox"/>
    <property type="match status" value="1"/>
</dbReference>